<proteinExistence type="predicted"/>
<dbReference type="InterPro" id="IPR011990">
    <property type="entry name" value="TPR-like_helical_dom_sf"/>
</dbReference>
<protein>
    <recommendedName>
        <fullName evidence="2">Lipoprotein</fullName>
    </recommendedName>
</protein>
<dbReference type="Gene3D" id="1.25.40.10">
    <property type="entry name" value="Tetratricopeptide repeat domain"/>
    <property type="match status" value="1"/>
</dbReference>
<evidence type="ECO:0000313" key="1">
    <source>
        <dbReference type="EMBL" id="HHS51481.1"/>
    </source>
</evidence>
<organism evidence="1">
    <name type="scientific">candidate division WOR-3 bacterium</name>
    <dbReference type="NCBI Taxonomy" id="2052148"/>
    <lineage>
        <taxon>Bacteria</taxon>
        <taxon>Bacteria division WOR-3</taxon>
    </lineage>
</organism>
<dbReference type="AlphaFoldDB" id="A0A7C6EBQ1"/>
<sequence>MKIYKGEWIVTLLPFLMLIGGCATMRSQWEATKSKNSIRAYEDFIRKYPEGALADEARSKIERLKIESDYRDALSKNTLSAYYSFLRKYYKIKEINRKRFIPNNDLVDSIIFKILTVIDNQSDIKNYDATLLKILSALGEAGLERYNEQGFGGMFPHNIVVSVQPEAFGGNPTYIFFFSPLPKGQATFRDLYVDLFWNEHGVCYKKEPRYNKGSIIILENGTLYVYDGKEWFGPYP</sequence>
<gene>
    <name evidence="1" type="ORF">ENW73_01255</name>
</gene>
<accession>A0A7C6EBQ1</accession>
<name>A0A7C6EBQ1_UNCW3</name>
<dbReference type="EMBL" id="DTLI01000029">
    <property type="protein sequence ID" value="HHS51481.1"/>
    <property type="molecule type" value="Genomic_DNA"/>
</dbReference>
<dbReference type="PROSITE" id="PS51257">
    <property type="entry name" value="PROKAR_LIPOPROTEIN"/>
    <property type="match status" value="1"/>
</dbReference>
<comment type="caution">
    <text evidence="1">The sequence shown here is derived from an EMBL/GenBank/DDBJ whole genome shotgun (WGS) entry which is preliminary data.</text>
</comment>
<evidence type="ECO:0008006" key="2">
    <source>
        <dbReference type="Google" id="ProtNLM"/>
    </source>
</evidence>
<reference evidence="1" key="1">
    <citation type="journal article" date="2020" name="mSystems">
        <title>Genome- and Community-Level Interaction Insights into Carbon Utilization and Element Cycling Functions of Hydrothermarchaeota in Hydrothermal Sediment.</title>
        <authorList>
            <person name="Zhou Z."/>
            <person name="Liu Y."/>
            <person name="Xu W."/>
            <person name="Pan J."/>
            <person name="Luo Z.H."/>
            <person name="Li M."/>
        </authorList>
    </citation>
    <scope>NUCLEOTIDE SEQUENCE [LARGE SCALE GENOMIC DNA]</scope>
    <source>
        <strain evidence="1">SpSt-876</strain>
    </source>
</reference>